<keyword evidence="1" id="KW-0472">Membrane</keyword>
<dbReference type="PANTHER" id="PTHR14856:SF9">
    <property type="entry name" value="PQ-LOOP REPEAT-CONTAINING PROTEIN 1"/>
    <property type="match status" value="1"/>
</dbReference>
<evidence type="ECO:0000256" key="1">
    <source>
        <dbReference type="SAM" id="Phobius"/>
    </source>
</evidence>
<name>A0A6L2P8X7_COPFO</name>
<keyword evidence="1" id="KW-0812">Transmembrane</keyword>
<dbReference type="InParanoid" id="A0A6L2P8X7"/>
<keyword evidence="1" id="KW-1133">Transmembrane helix</keyword>
<dbReference type="GO" id="GO:0045332">
    <property type="term" value="P:phospholipid translocation"/>
    <property type="evidence" value="ECO:0007669"/>
    <property type="project" value="TreeGrafter"/>
</dbReference>
<dbReference type="Proteomes" id="UP000502823">
    <property type="component" value="Unassembled WGS sequence"/>
</dbReference>
<accession>A0A6L2P8X7</accession>
<dbReference type="PANTHER" id="PTHR14856">
    <property type="entry name" value="PQ-LOOP REPEAT-CONTAINING PROTEIN 1-LIKE PROTEIN"/>
    <property type="match status" value="1"/>
</dbReference>
<evidence type="ECO:0000313" key="2">
    <source>
        <dbReference type="EMBL" id="GFG28776.1"/>
    </source>
</evidence>
<comment type="caution">
    <text evidence="2">The sequence shown here is derived from an EMBL/GenBank/DDBJ whole genome shotgun (WGS) entry which is preliminary data.</text>
</comment>
<dbReference type="GO" id="GO:0005802">
    <property type="term" value="C:trans-Golgi network"/>
    <property type="evidence" value="ECO:0007669"/>
    <property type="project" value="TreeGrafter"/>
</dbReference>
<evidence type="ECO:0000313" key="3">
    <source>
        <dbReference type="Proteomes" id="UP000502823"/>
    </source>
</evidence>
<protein>
    <submittedName>
        <fullName evidence="2">Uncharacterized protein</fullName>
    </submittedName>
</protein>
<dbReference type="AlphaFoldDB" id="A0A6L2P8X7"/>
<dbReference type="GO" id="GO:0042147">
    <property type="term" value="P:retrograde transport, endosome to Golgi"/>
    <property type="evidence" value="ECO:0007669"/>
    <property type="project" value="TreeGrafter"/>
</dbReference>
<dbReference type="InterPro" id="IPR052241">
    <property type="entry name" value="SLC66/Scramblase_ANY1"/>
</dbReference>
<dbReference type="OrthoDB" id="292213at2759"/>
<sequence>MVEMWTMGDTFKTGYFLLREAPVQFWLCGGLQVCIDVFILCQVCWYRNSSGIRSKKQDMPD</sequence>
<feature type="transmembrane region" description="Helical" evidence="1">
    <location>
        <begin position="23"/>
        <end position="46"/>
    </location>
</feature>
<dbReference type="GO" id="GO:0005829">
    <property type="term" value="C:cytosol"/>
    <property type="evidence" value="ECO:0007669"/>
    <property type="project" value="GOC"/>
</dbReference>
<proteinExistence type="predicted"/>
<gene>
    <name evidence="2" type="ORF">Cfor_10766</name>
</gene>
<dbReference type="EMBL" id="BLKM01000080">
    <property type="protein sequence ID" value="GFG28776.1"/>
    <property type="molecule type" value="Genomic_DNA"/>
</dbReference>
<reference evidence="3" key="1">
    <citation type="submission" date="2020-01" db="EMBL/GenBank/DDBJ databases">
        <title>Draft genome sequence of the Termite Coptotermes fromosanus.</title>
        <authorList>
            <person name="Itakura S."/>
            <person name="Yosikawa Y."/>
            <person name="Umezawa K."/>
        </authorList>
    </citation>
    <scope>NUCLEOTIDE SEQUENCE [LARGE SCALE GENOMIC DNA]</scope>
</reference>
<organism evidence="2 3">
    <name type="scientific">Coptotermes formosanus</name>
    <name type="common">Formosan subterranean termite</name>
    <dbReference type="NCBI Taxonomy" id="36987"/>
    <lineage>
        <taxon>Eukaryota</taxon>
        <taxon>Metazoa</taxon>
        <taxon>Ecdysozoa</taxon>
        <taxon>Arthropoda</taxon>
        <taxon>Hexapoda</taxon>
        <taxon>Insecta</taxon>
        <taxon>Pterygota</taxon>
        <taxon>Neoptera</taxon>
        <taxon>Polyneoptera</taxon>
        <taxon>Dictyoptera</taxon>
        <taxon>Blattodea</taxon>
        <taxon>Blattoidea</taxon>
        <taxon>Termitoidae</taxon>
        <taxon>Rhinotermitidae</taxon>
        <taxon>Coptotermes</taxon>
    </lineage>
</organism>
<keyword evidence="3" id="KW-1185">Reference proteome</keyword>
<dbReference type="GO" id="GO:0005768">
    <property type="term" value="C:endosome"/>
    <property type="evidence" value="ECO:0007669"/>
    <property type="project" value="TreeGrafter"/>
</dbReference>